<proteinExistence type="predicted"/>
<dbReference type="CDD" id="cd19166">
    <property type="entry name" value="HemeO-bac"/>
    <property type="match status" value="1"/>
</dbReference>
<dbReference type="Proteomes" id="UP000537592">
    <property type="component" value="Unassembled WGS sequence"/>
</dbReference>
<organism evidence="1 2">
    <name type="scientific">Pseudochelatococcus contaminans</name>
    <dbReference type="NCBI Taxonomy" id="1538103"/>
    <lineage>
        <taxon>Bacteria</taxon>
        <taxon>Pseudomonadati</taxon>
        <taxon>Pseudomonadota</taxon>
        <taxon>Alphaproteobacteria</taxon>
        <taxon>Hyphomicrobiales</taxon>
        <taxon>Chelatococcaceae</taxon>
        <taxon>Pseudochelatococcus</taxon>
    </lineage>
</organism>
<comment type="caution">
    <text evidence="1">The sequence shown here is derived from an EMBL/GenBank/DDBJ whole genome shotgun (WGS) entry which is preliminary data.</text>
</comment>
<evidence type="ECO:0000313" key="2">
    <source>
        <dbReference type="Proteomes" id="UP000537592"/>
    </source>
</evidence>
<dbReference type="GO" id="GO:0004392">
    <property type="term" value="F:heme oxygenase (decyclizing) activity"/>
    <property type="evidence" value="ECO:0007669"/>
    <property type="project" value="InterPro"/>
</dbReference>
<keyword evidence="2" id="KW-1185">Reference proteome</keyword>
<dbReference type="RefSeq" id="WP_183750495.1">
    <property type="nucleotide sequence ID" value="NZ_JACICC010000001.1"/>
</dbReference>
<sequence>MTSVSALSSFDHTSPRSLRLKALTRDVHEKLDNAIMAWAPFDNIEGYTHFLDMQYRFHRDIDALYDDERLRALLPDLAVRRRLPVIIADLGDLDIAPPALDTPPAFTADTVDVPAALGWLYVAEGSNMGAAILRKMAVGLGLSDDHGARHLAPAGEGPAAHWRAFTAALDTVELTPEEDARTAQQAQEAFDRVWRHAQAVFA</sequence>
<evidence type="ECO:0000313" key="1">
    <source>
        <dbReference type="EMBL" id="MBB3808508.1"/>
    </source>
</evidence>
<dbReference type="GO" id="GO:0006788">
    <property type="term" value="P:heme oxidation"/>
    <property type="evidence" value="ECO:0007669"/>
    <property type="project" value="InterPro"/>
</dbReference>
<dbReference type="Pfam" id="PF01126">
    <property type="entry name" value="Heme_oxygenase"/>
    <property type="match status" value="1"/>
</dbReference>
<dbReference type="SUPFAM" id="SSF48613">
    <property type="entry name" value="Heme oxygenase-like"/>
    <property type="match status" value="1"/>
</dbReference>
<dbReference type="AlphaFoldDB" id="A0A7W5Z1T6"/>
<name>A0A7W5Z1T6_9HYPH</name>
<dbReference type="InterPro" id="IPR016084">
    <property type="entry name" value="Haem_Oase-like_multi-hlx"/>
</dbReference>
<protein>
    <submittedName>
        <fullName evidence="1">Heme oxygenase</fullName>
    </submittedName>
</protein>
<dbReference type="Gene3D" id="1.20.910.10">
    <property type="entry name" value="Heme oxygenase-like"/>
    <property type="match status" value="1"/>
</dbReference>
<dbReference type="InterPro" id="IPR016053">
    <property type="entry name" value="Haem_Oase-like"/>
</dbReference>
<reference evidence="1 2" key="1">
    <citation type="submission" date="2020-08" db="EMBL/GenBank/DDBJ databases">
        <title>Genomic Encyclopedia of Type Strains, Phase IV (KMG-IV): sequencing the most valuable type-strain genomes for metagenomic binning, comparative biology and taxonomic classification.</title>
        <authorList>
            <person name="Goeker M."/>
        </authorList>
    </citation>
    <scope>NUCLEOTIDE SEQUENCE [LARGE SCALE GENOMIC DNA]</scope>
    <source>
        <strain evidence="1 2">DSM 28760</strain>
    </source>
</reference>
<accession>A0A7W5Z1T6</accession>
<gene>
    <name evidence="1" type="ORF">FHS81_000562</name>
</gene>
<dbReference type="EMBL" id="JACICC010000001">
    <property type="protein sequence ID" value="MBB3808508.1"/>
    <property type="molecule type" value="Genomic_DNA"/>
</dbReference>